<reference evidence="7" key="1">
    <citation type="journal article" date="2021" name="PeerJ">
        <title>Extensive microbial diversity within the chicken gut microbiome revealed by metagenomics and culture.</title>
        <authorList>
            <person name="Gilroy R."/>
            <person name="Ravi A."/>
            <person name="Getino M."/>
            <person name="Pursley I."/>
            <person name="Horton D.L."/>
            <person name="Alikhan N.F."/>
            <person name="Baker D."/>
            <person name="Gharbi K."/>
            <person name="Hall N."/>
            <person name="Watson M."/>
            <person name="Adriaenssens E.M."/>
            <person name="Foster-Nyarko E."/>
            <person name="Jarju S."/>
            <person name="Secka A."/>
            <person name="Antonio M."/>
            <person name="Oren A."/>
            <person name="Chaudhuri R.R."/>
            <person name="La Ragione R."/>
            <person name="Hildebrand F."/>
            <person name="Pallen M.J."/>
        </authorList>
    </citation>
    <scope>NUCLEOTIDE SEQUENCE</scope>
    <source>
        <strain evidence="7">CHK189-11263</strain>
    </source>
</reference>
<dbReference type="PANTHER" id="PTHR42681">
    <property type="entry name" value="MALONYL-COA-ACYL CARRIER PROTEIN TRANSACYLASE, MITOCHONDRIAL"/>
    <property type="match status" value="1"/>
</dbReference>
<dbReference type="AlphaFoldDB" id="A0A9D2S6Z6"/>
<dbReference type="InterPro" id="IPR050858">
    <property type="entry name" value="Mal-CoA-ACP_Trans/PKS_FabD"/>
</dbReference>
<comment type="catalytic activity">
    <reaction evidence="3 4">
        <text>holo-[ACP] + malonyl-CoA = malonyl-[ACP] + CoA</text>
        <dbReference type="Rhea" id="RHEA:41792"/>
        <dbReference type="Rhea" id="RHEA-COMP:9623"/>
        <dbReference type="Rhea" id="RHEA-COMP:9685"/>
        <dbReference type="ChEBI" id="CHEBI:57287"/>
        <dbReference type="ChEBI" id="CHEBI:57384"/>
        <dbReference type="ChEBI" id="CHEBI:64479"/>
        <dbReference type="ChEBI" id="CHEBI:78449"/>
        <dbReference type="EC" id="2.3.1.39"/>
    </reaction>
</comment>
<dbReference type="InterPro" id="IPR016035">
    <property type="entry name" value="Acyl_Trfase/lysoPLipase"/>
</dbReference>
<evidence type="ECO:0000256" key="5">
    <source>
        <dbReference type="PIRSR" id="PIRSR000446-1"/>
    </source>
</evidence>
<dbReference type="GO" id="GO:0004314">
    <property type="term" value="F:[acyl-carrier-protein] S-malonyltransferase activity"/>
    <property type="evidence" value="ECO:0007669"/>
    <property type="project" value="UniProtKB-EC"/>
</dbReference>
<reference evidence="7" key="2">
    <citation type="submission" date="2021-04" db="EMBL/GenBank/DDBJ databases">
        <authorList>
            <person name="Gilroy R."/>
        </authorList>
    </citation>
    <scope>NUCLEOTIDE SEQUENCE</scope>
    <source>
        <strain evidence="7">CHK189-11263</strain>
    </source>
</reference>
<keyword evidence="1 4" id="KW-0808">Transferase</keyword>
<feature type="domain" description="Malonyl-CoA:ACP transacylase (MAT)" evidence="6">
    <location>
        <begin position="6"/>
        <end position="310"/>
    </location>
</feature>
<name>A0A9D2S6Z6_9FIRM</name>
<feature type="active site" evidence="5">
    <location>
        <position position="88"/>
    </location>
</feature>
<dbReference type="SMART" id="SM00827">
    <property type="entry name" value="PKS_AT"/>
    <property type="match status" value="1"/>
</dbReference>
<dbReference type="Proteomes" id="UP000824208">
    <property type="component" value="Unassembled WGS sequence"/>
</dbReference>
<dbReference type="GO" id="GO:0005829">
    <property type="term" value="C:cytosol"/>
    <property type="evidence" value="ECO:0007669"/>
    <property type="project" value="TreeGrafter"/>
</dbReference>
<evidence type="ECO:0000313" key="7">
    <source>
        <dbReference type="EMBL" id="HJB57795.1"/>
    </source>
</evidence>
<organism evidence="7 8">
    <name type="scientific">Candidatus Flavonifractor intestinipullorum</name>
    <dbReference type="NCBI Taxonomy" id="2838587"/>
    <lineage>
        <taxon>Bacteria</taxon>
        <taxon>Bacillati</taxon>
        <taxon>Bacillota</taxon>
        <taxon>Clostridia</taxon>
        <taxon>Eubacteriales</taxon>
        <taxon>Oscillospiraceae</taxon>
        <taxon>Flavonifractor</taxon>
    </lineage>
</organism>
<dbReference type="SUPFAM" id="SSF55048">
    <property type="entry name" value="Probable ACP-binding domain of malonyl-CoA ACP transacylase"/>
    <property type="match status" value="1"/>
</dbReference>
<dbReference type="Pfam" id="PF00698">
    <property type="entry name" value="Acyl_transf_1"/>
    <property type="match status" value="1"/>
</dbReference>
<dbReference type="FunFam" id="3.30.70.250:FF:000001">
    <property type="entry name" value="Malonyl CoA-acyl carrier protein transacylase"/>
    <property type="match status" value="1"/>
</dbReference>
<protein>
    <recommendedName>
        <fullName evidence="4">Malonyl CoA-acyl carrier protein transacylase</fullName>
        <ecNumber evidence="4">2.3.1.39</ecNumber>
    </recommendedName>
</protein>
<dbReference type="SUPFAM" id="SSF52151">
    <property type="entry name" value="FabD/lysophospholipase-like"/>
    <property type="match status" value="1"/>
</dbReference>
<gene>
    <name evidence="7" type="primary">fabD</name>
    <name evidence="7" type="ORF">H9714_09615</name>
</gene>
<dbReference type="PIRSF" id="PIRSF000446">
    <property type="entry name" value="Mct"/>
    <property type="match status" value="1"/>
</dbReference>
<accession>A0A9D2S6Z6</accession>
<dbReference type="InterPro" id="IPR016036">
    <property type="entry name" value="Malonyl_transacylase_ACP-bd"/>
</dbReference>
<dbReference type="InterPro" id="IPR024925">
    <property type="entry name" value="Malonyl_CoA-ACP_transAc"/>
</dbReference>
<feature type="active site" evidence="5">
    <location>
        <position position="197"/>
    </location>
</feature>
<evidence type="ECO:0000256" key="2">
    <source>
        <dbReference type="ARBA" id="ARBA00023315"/>
    </source>
</evidence>
<proteinExistence type="inferred from homology"/>
<dbReference type="Gene3D" id="3.40.366.10">
    <property type="entry name" value="Malonyl-Coenzyme A Acyl Carrier Protein, domain 2"/>
    <property type="match status" value="1"/>
</dbReference>
<dbReference type="GO" id="GO:0006633">
    <property type="term" value="P:fatty acid biosynthetic process"/>
    <property type="evidence" value="ECO:0007669"/>
    <property type="project" value="TreeGrafter"/>
</dbReference>
<dbReference type="InterPro" id="IPR004410">
    <property type="entry name" value="Malonyl_CoA-ACP_transAc_FabD"/>
</dbReference>
<comment type="similarity">
    <text evidence="4">Belongs to the fabD family.</text>
</comment>
<keyword evidence="2 4" id="KW-0012">Acyltransferase</keyword>
<dbReference type="EC" id="2.3.1.39" evidence="4"/>
<evidence type="ECO:0000259" key="6">
    <source>
        <dbReference type="SMART" id="SM00827"/>
    </source>
</evidence>
<dbReference type="Gene3D" id="3.30.70.250">
    <property type="entry name" value="Malonyl-CoA ACP transacylase, ACP-binding"/>
    <property type="match status" value="1"/>
</dbReference>
<dbReference type="InterPro" id="IPR014043">
    <property type="entry name" value="Acyl_transferase_dom"/>
</dbReference>
<dbReference type="PANTHER" id="PTHR42681:SF1">
    <property type="entry name" value="MALONYL-COA-ACYL CARRIER PROTEIN TRANSACYLASE, MITOCHONDRIAL"/>
    <property type="match status" value="1"/>
</dbReference>
<evidence type="ECO:0000256" key="3">
    <source>
        <dbReference type="ARBA" id="ARBA00048462"/>
    </source>
</evidence>
<evidence type="ECO:0000256" key="1">
    <source>
        <dbReference type="ARBA" id="ARBA00022679"/>
    </source>
</evidence>
<comment type="caution">
    <text evidence="7">The sequence shown here is derived from an EMBL/GenBank/DDBJ whole genome shotgun (WGS) entry which is preliminary data.</text>
</comment>
<dbReference type="InterPro" id="IPR001227">
    <property type="entry name" value="Ac_transferase_dom_sf"/>
</dbReference>
<sequence>MKLAFLYAGQGSQHVGMGRDLYEQYPVFRDIFDGAPVDFDLKKLCFEGPEEQLSDTRYTQPCMVAFAAGVTALLCQAGIQPAMAAGLSLGEYSALQAAGVFDARTAIELVAFRGKVMAEAVTGRPCGMAAVLHLDREKLQAACAAASDLGVAEIANYNCPGQLVIGGDAAAVEKAGELAKEAGARRVVPLKVSGPFHTSLMAPAGDALREKFRTVDFRAMRFPVLFNCKGDVMDGEDTIPALLERQVQSSVYLEDTIRRMAGQGVDTIVEIGPGKTLSGFVRKTVKEITTYSIDTAEDLEQTIAALKGAQA</sequence>
<dbReference type="NCBIfam" id="TIGR00128">
    <property type="entry name" value="fabD"/>
    <property type="match status" value="1"/>
</dbReference>
<dbReference type="EMBL" id="DWYC01000087">
    <property type="protein sequence ID" value="HJB57795.1"/>
    <property type="molecule type" value="Genomic_DNA"/>
</dbReference>
<evidence type="ECO:0000313" key="8">
    <source>
        <dbReference type="Proteomes" id="UP000824208"/>
    </source>
</evidence>
<evidence type="ECO:0000256" key="4">
    <source>
        <dbReference type="PIRNR" id="PIRNR000446"/>
    </source>
</evidence>